<evidence type="ECO:0000313" key="2">
    <source>
        <dbReference type="Proteomes" id="UP000265520"/>
    </source>
</evidence>
<evidence type="ECO:0000313" key="1">
    <source>
        <dbReference type="EMBL" id="MCI92875.1"/>
    </source>
</evidence>
<accession>A0A392W1U3</accession>
<proteinExistence type="predicted"/>
<protein>
    <submittedName>
        <fullName evidence="1">Uncharacterized protein</fullName>
    </submittedName>
</protein>
<dbReference type="Proteomes" id="UP000265520">
    <property type="component" value="Unassembled WGS sequence"/>
</dbReference>
<comment type="caution">
    <text evidence="1">The sequence shown here is derived from an EMBL/GenBank/DDBJ whole genome shotgun (WGS) entry which is preliminary data.</text>
</comment>
<reference evidence="1 2" key="1">
    <citation type="journal article" date="2018" name="Front. Plant Sci.">
        <title>Red Clover (Trifolium pratense) and Zigzag Clover (T. medium) - A Picture of Genomic Similarities and Differences.</title>
        <authorList>
            <person name="Dluhosova J."/>
            <person name="Istvanek J."/>
            <person name="Nedelnik J."/>
            <person name="Repkova J."/>
        </authorList>
    </citation>
    <scope>NUCLEOTIDE SEQUENCE [LARGE SCALE GENOMIC DNA]</scope>
    <source>
        <strain evidence="2">cv. 10/8</strain>
        <tissue evidence="1">Leaf</tissue>
    </source>
</reference>
<keyword evidence="2" id="KW-1185">Reference proteome</keyword>
<name>A0A392W1U3_9FABA</name>
<dbReference type="AlphaFoldDB" id="A0A392W1U3"/>
<feature type="non-terminal residue" evidence="1">
    <location>
        <position position="35"/>
    </location>
</feature>
<organism evidence="1 2">
    <name type="scientific">Trifolium medium</name>
    <dbReference type="NCBI Taxonomy" id="97028"/>
    <lineage>
        <taxon>Eukaryota</taxon>
        <taxon>Viridiplantae</taxon>
        <taxon>Streptophyta</taxon>
        <taxon>Embryophyta</taxon>
        <taxon>Tracheophyta</taxon>
        <taxon>Spermatophyta</taxon>
        <taxon>Magnoliopsida</taxon>
        <taxon>eudicotyledons</taxon>
        <taxon>Gunneridae</taxon>
        <taxon>Pentapetalae</taxon>
        <taxon>rosids</taxon>
        <taxon>fabids</taxon>
        <taxon>Fabales</taxon>
        <taxon>Fabaceae</taxon>
        <taxon>Papilionoideae</taxon>
        <taxon>50 kb inversion clade</taxon>
        <taxon>NPAAA clade</taxon>
        <taxon>Hologalegina</taxon>
        <taxon>IRL clade</taxon>
        <taxon>Trifolieae</taxon>
        <taxon>Trifolium</taxon>
    </lineage>
</organism>
<sequence>MGGGGAGVCLRRRKRFEESVVLLWIMLFCRNLTWT</sequence>
<dbReference type="EMBL" id="LXQA011313397">
    <property type="protein sequence ID" value="MCI92875.1"/>
    <property type="molecule type" value="Genomic_DNA"/>
</dbReference>